<name>A0A388LTV7_CHABU</name>
<dbReference type="InterPro" id="IPR007021">
    <property type="entry name" value="DUF659"/>
</dbReference>
<sequence length="774" mass="81800">MPCRNGKDPADSSNSARQGHNTKSFDSPFKVDPTTDGKRDDPVWHFIARGRYLDGSTAAGRKSGRRCMCRLCGRSMCRGAKAAKEHFSKSENFRCEVATPAVWYAIWSKDMTKCTKEFVSAIEALQSLSHGHPNFQWPPLRYPEHSVPPLDSATAPLETVPSSSPAVRVTVVAAGHIAMMGKLEPSRVAADARQPASLVGEQAMPGLGASEVPIPVSDSSPTPLPPTTGVASAAPHVLTGSLDPLYRMRDIAAAQSATPESPGGLLDVGILGGPATTGRGRGTFRQQAVTSYYSDPLEHAWHLQIMRFIVESGMTFNCVKLESFKRMFAMIIPPRVPGAPTPKVPTYHMVRTSLLDELDAEVQKCVRPLLDTAREFGCTIITDGWTNIRGQTLCNYLVGTNLGAAYVATDVMHGKKDATALATAWLKRVKSMDMDLSDITAFIPTTGGAVADRGTVQCRSGRVEKRRGDVVIYHDDSSTAAEAGETTGAGDPVAATPARAAAAALRAATTAALAASPAVAAAVTYNDTGGAGTTTALAASPAVAVAAAHIADAAADASATPPAVAASGPAARAADAAAGPAASSAAAKGRFLESSLEGHETLRLIPSNGEVPDSERVEGGRSTVSGEFVWVESKEVEGRGLGRSLEVTAVIFLAPEAWAKIIVPLVLGQGGGLGRLLRDAREARGEWISRVRERFTFVAIEKERFAGEGELPRAHYPLTVRVPSFLFAGANEGKIVRLLERGRCLGLPFGALWTLYTHCIDQGVPPRRKLLGNF</sequence>
<protein>
    <recommendedName>
        <fullName evidence="2">DUF659 domain-containing protein</fullName>
    </recommendedName>
</protein>
<dbReference type="Pfam" id="PF04937">
    <property type="entry name" value="DUF659"/>
    <property type="match status" value="1"/>
</dbReference>
<dbReference type="EMBL" id="BFEA01000533">
    <property type="protein sequence ID" value="GBG85750.1"/>
    <property type="molecule type" value="Genomic_DNA"/>
</dbReference>
<evidence type="ECO:0000259" key="2">
    <source>
        <dbReference type="Pfam" id="PF04937"/>
    </source>
</evidence>
<feature type="region of interest" description="Disordered" evidence="1">
    <location>
        <begin position="1"/>
        <end position="37"/>
    </location>
</feature>
<dbReference type="AlphaFoldDB" id="A0A388LTV7"/>
<comment type="caution">
    <text evidence="3">The sequence shown here is derived from an EMBL/GenBank/DDBJ whole genome shotgun (WGS) entry which is preliminary data.</text>
</comment>
<evidence type="ECO:0000256" key="1">
    <source>
        <dbReference type="SAM" id="MobiDB-lite"/>
    </source>
</evidence>
<feature type="compositionally biased region" description="Basic and acidic residues" evidence="1">
    <location>
        <begin position="1"/>
        <end position="10"/>
    </location>
</feature>
<accession>A0A388LTV7</accession>
<organism evidence="3 4">
    <name type="scientific">Chara braunii</name>
    <name type="common">Braun's stonewort</name>
    <dbReference type="NCBI Taxonomy" id="69332"/>
    <lineage>
        <taxon>Eukaryota</taxon>
        <taxon>Viridiplantae</taxon>
        <taxon>Streptophyta</taxon>
        <taxon>Charophyceae</taxon>
        <taxon>Charales</taxon>
        <taxon>Characeae</taxon>
        <taxon>Chara</taxon>
    </lineage>
</organism>
<keyword evidence="4" id="KW-1185">Reference proteome</keyword>
<proteinExistence type="predicted"/>
<feature type="domain" description="DUF659" evidence="2">
    <location>
        <begin position="345"/>
        <end position="430"/>
    </location>
</feature>
<feature type="compositionally biased region" description="Polar residues" evidence="1">
    <location>
        <begin position="11"/>
        <end position="25"/>
    </location>
</feature>
<dbReference type="Gramene" id="GBG85750">
    <property type="protein sequence ID" value="GBG85750"/>
    <property type="gene ID" value="CBR_g40479"/>
</dbReference>
<gene>
    <name evidence="3" type="ORF">CBR_g40479</name>
</gene>
<reference evidence="3 4" key="1">
    <citation type="journal article" date="2018" name="Cell">
        <title>The Chara Genome: Secondary Complexity and Implications for Plant Terrestrialization.</title>
        <authorList>
            <person name="Nishiyama T."/>
            <person name="Sakayama H."/>
            <person name="Vries J.D."/>
            <person name="Buschmann H."/>
            <person name="Saint-Marcoux D."/>
            <person name="Ullrich K.K."/>
            <person name="Haas F.B."/>
            <person name="Vanderstraeten L."/>
            <person name="Becker D."/>
            <person name="Lang D."/>
            <person name="Vosolsobe S."/>
            <person name="Rombauts S."/>
            <person name="Wilhelmsson P.K.I."/>
            <person name="Janitza P."/>
            <person name="Kern R."/>
            <person name="Heyl A."/>
            <person name="Rumpler F."/>
            <person name="Villalobos L.I.A.C."/>
            <person name="Clay J.M."/>
            <person name="Skokan R."/>
            <person name="Toyoda A."/>
            <person name="Suzuki Y."/>
            <person name="Kagoshima H."/>
            <person name="Schijlen E."/>
            <person name="Tajeshwar N."/>
            <person name="Catarino B."/>
            <person name="Hetherington A.J."/>
            <person name="Saltykova A."/>
            <person name="Bonnot C."/>
            <person name="Breuninger H."/>
            <person name="Symeonidi A."/>
            <person name="Radhakrishnan G.V."/>
            <person name="Van Nieuwerburgh F."/>
            <person name="Deforce D."/>
            <person name="Chang C."/>
            <person name="Karol K.G."/>
            <person name="Hedrich R."/>
            <person name="Ulvskov P."/>
            <person name="Glockner G."/>
            <person name="Delwiche C.F."/>
            <person name="Petrasek J."/>
            <person name="Van de Peer Y."/>
            <person name="Friml J."/>
            <person name="Beilby M."/>
            <person name="Dolan L."/>
            <person name="Kohara Y."/>
            <person name="Sugano S."/>
            <person name="Fujiyama A."/>
            <person name="Delaux P.-M."/>
            <person name="Quint M."/>
            <person name="TheiBen G."/>
            <person name="Hagemann M."/>
            <person name="Harholt J."/>
            <person name="Dunand C."/>
            <person name="Zachgo S."/>
            <person name="Langdale J."/>
            <person name="Maumus F."/>
            <person name="Straeten D.V.D."/>
            <person name="Gould S.B."/>
            <person name="Rensing S.A."/>
        </authorList>
    </citation>
    <scope>NUCLEOTIDE SEQUENCE [LARGE SCALE GENOMIC DNA]</scope>
    <source>
        <strain evidence="3 4">S276</strain>
    </source>
</reference>
<evidence type="ECO:0000313" key="4">
    <source>
        <dbReference type="Proteomes" id="UP000265515"/>
    </source>
</evidence>
<evidence type="ECO:0000313" key="3">
    <source>
        <dbReference type="EMBL" id="GBG85750.1"/>
    </source>
</evidence>
<dbReference type="Proteomes" id="UP000265515">
    <property type="component" value="Unassembled WGS sequence"/>
</dbReference>